<accession>A0A9P6XM41</accession>
<comment type="caution">
    <text evidence="2">The sequence shown here is derived from an EMBL/GenBank/DDBJ whole genome shotgun (WGS) entry which is preliminary data.</text>
</comment>
<evidence type="ECO:0000256" key="1">
    <source>
        <dbReference type="SAM" id="MobiDB-lite"/>
    </source>
</evidence>
<reference evidence="2 3" key="1">
    <citation type="journal article" date="2020" name="Microb. Genom.">
        <title>Genetic diversity of clinical and environmental Mucorales isolates obtained from an investigation of mucormycosis cases among solid organ transplant recipients.</title>
        <authorList>
            <person name="Nguyen M.H."/>
            <person name="Kaul D."/>
            <person name="Muto C."/>
            <person name="Cheng S.J."/>
            <person name="Richter R.A."/>
            <person name="Bruno V.M."/>
            <person name="Liu G."/>
            <person name="Beyhan S."/>
            <person name="Sundermann A.J."/>
            <person name="Mounaud S."/>
            <person name="Pasculle A.W."/>
            <person name="Nierman W.C."/>
            <person name="Driscoll E."/>
            <person name="Cumbie R."/>
            <person name="Clancy C.J."/>
            <person name="Dupont C.L."/>
        </authorList>
    </citation>
    <scope>NUCLEOTIDE SEQUENCE [LARGE SCALE GENOMIC DNA]</scope>
    <source>
        <strain evidence="2 3">GL24</strain>
    </source>
</reference>
<name>A0A9P6XM41_9FUNG</name>
<keyword evidence="3" id="KW-1185">Reference proteome</keyword>
<organism evidence="2 3">
    <name type="scientific">Rhizopus delemar</name>
    <dbReference type="NCBI Taxonomy" id="936053"/>
    <lineage>
        <taxon>Eukaryota</taxon>
        <taxon>Fungi</taxon>
        <taxon>Fungi incertae sedis</taxon>
        <taxon>Mucoromycota</taxon>
        <taxon>Mucoromycotina</taxon>
        <taxon>Mucoromycetes</taxon>
        <taxon>Mucorales</taxon>
        <taxon>Mucorineae</taxon>
        <taxon>Rhizopodaceae</taxon>
        <taxon>Rhizopus</taxon>
    </lineage>
</organism>
<gene>
    <name evidence="2" type="ORF">G6F50_018548</name>
</gene>
<evidence type="ECO:0000313" key="2">
    <source>
        <dbReference type="EMBL" id="KAG1524262.1"/>
    </source>
</evidence>
<dbReference type="EMBL" id="JAANIU010019682">
    <property type="protein sequence ID" value="KAG1524262.1"/>
    <property type="molecule type" value="Genomic_DNA"/>
</dbReference>
<dbReference type="AlphaFoldDB" id="A0A9P6XM41"/>
<feature type="region of interest" description="Disordered" evidence="1">
    <location>
        <begin position="17"/>
        <end position="37"/>
    </location>
</feature>
<dbReference type="Proteomes" id="UP000740926">
    <property type="component" value="Unassembled WGS sequence"/>
</dbReference>
<protein>
    <submittedName>
        <fullName evidence="2">Uncharacterized protein</fullName>
    </submittedName>
</protein>
<sequence>MGILRLPPGRTGLLRRVGPVATADDPGPATRVEPGRAIGRGPAVAGVPAGGDPVAQIAAHIVQAEGIGLERGDWRRSPPAIAIADERVVPVPPRLI</sequence>
<evidence type="ECO:0000313" key="3">
    <source>
        <dbReference type="Proteomes" id="UP000740926"/>
    </source>
</evidence>
<proteinExistence type="predicted"/>